<name>A0A8C2NXP9_CAPHI</name>
<dbReference type="PANTHER" id="PTHR16524:SF2">
    <property type="entry name" value="CELL DEATH REGULATOR AVEN"/>
    <property type="match status" value="1"/>
</dbReference>
<dbReference type="InterPro" id="IPR026187">
    <property type="entry name" value="Aven"/>
</dbReference>
<proteinExistence type="predicted"/>
<protein>
    <submittedName>
        <fullName evidence="2">Uncharacterized protein</fullName>
    </submittedName>
</protein>
<organism evidence="2">
    <name type="scientific">Capra hircus</name>
    <name type="common">Goat</name>
    <dbReference type="NCBI Taxonomy" id="9925"/>
    <lineage>
        <taxon>Eukaryota</taxon>
        <taxon>Metazoa</taxon>
        <taxon>Chordata</taxon>
        <taxon>Craniata</taxon>
        <taxon>Vertebrata</taxon>
        <taxon>Euteleostomi</taxon>
        <taxon>Mammalia</taxon>
        <taxon>Eutheria</taxon>
        <taxon>Laurasiatheria</taxon>
        <taxon>Artiodactyla</taxon>
        <taxon>Ruminantia</taxon>
        <taxon>Pecora</taxon>
        <taxon>Bovidae</taxon>
        <taxon>Caprinae</taxon>
        <taxon>Capra</taxon>
    </lineage>
</organism>
<sequence>MKVENHRGGQISVFFSALQGTPSHSFGLPRRKSGMVKCHAPNRIQHFMWTVSHWFEPFKNCLSHSDSMLLLNWFRCLPCHLRLVTGTALPLELPQVKPKRNNDGKGLGMQLKGPLGPGGKGSLSEMKSTTASFPMYPGKDGPGSGPSKGSQNPTSLLQLAADHLEEELDLLLNLDAPVKEGGDVFSDQTAQDLGSERSGQVAQEEAEPANIADPEYLDGFLNELTMVSSRPGGHINRVLVSLGLYHVSPLMRIH</sequence>
<feature type="region of interest" description="Disordered" evidence="1">
    <location>
        <begin position="96"/>
        <end position="154"/>
    </location>
</feature>
<accession>A0A8C2NXP9</accession>
<evidence type="ECO:0000256" key="1">
    <source>
        <dbReference type="SAM" id="MobiDB-lite"/>
    </source>
</evidence>
<dbReference type="AlphaFoldDB" id="A0A8C2NXP9"/>
<reference evidence="2" key="1">
    <citation type="submission" date="2019-03" db="EMBL/GenBank/DDBJ databases">
        <title>Genome sequencing and reference-guided assembly of Black Bengal Goat (Capra hircus).</title>
        <authorList>
            <person name="Siddiki A.Z."/>
            <person name="Baten A."/>
            <person name="Billah M."/>
            <person name="Alam M.A.U."/>
            <person name="Shawrob K.S.M."/>
            <person name="Saha S."/>
            <person name="Chowdhury M."/>
            <person name="Rahman A.H."/>
            <person name="Stear M."/>
            <person name="Miah G."/>
            <person name="Das G.B."/>
            <person name="Hossain M.M."/>
            <person name="Kumkum M."/>
            <person name="Islam M.S."/>
            <person name="Mollah A.M."/>
            <person name="Ahsan A."/>
            <person name="Tusar F."/>
            <person name="Khan M.K.I."/>
        </authorList>
    </citation>
    <scope>NUCLEOTIDE SEQUENCE [LARGE SCALE GENOMIC DNA]</scope>
</reference>
<dbReference type="GO" id="GO:0010972">
    <property type="term" value="P:negative regulation of G2/M transition of mitotic cell cycle"/>
    <property type="evidence" value="ECO:0007669"/>
    <property type="project" value="TreeGrafter"/>
</dbReference>
<dbReference type="Ensembl" id="ENSCHIT00010014578.1">
    <property type="protein sequence ID" value="ENSCHIP00010010304.1"/>
    <property type="gene ID" value="ENSCHIG00010007696.1"/>
</dbReference>
<dbReference type="PANTHER" id="PTHR16524">
    <property type="entry name" value="CELL DEATH REGULATOR AVEN"/>
    <property type="match status" value="1"/>
</dbReference>
<evidence type="ECO:0000313" key="2">
    <source>
        <dbReference type="Ensembl" id="ENSCHIP00010010304.1"/>
    </source>
</evidence>
<reference evidence="2" key="2">
    <citation type="submission" date="2025-08" db="UniProtKB">
        <authorList>
            <consortium name="Ensembl"/>
        </authorList>
    </citation>
    <scope>IDENTIFICATION</scope>
</reference>